<keyword evidence="2" id="KW-1185">Reference proteome</keyword>
<comment type="caution">
    <text evidence="1">The sequence shown here is derived from an EMBL/GenBank/DDBJ whole genome shotgun (WGS) entry which is preliminary data.</text>
</comment>
<sequence length="514" mass="59453">MMTIHIYGERIPLWQLKPGETLNITTLKSGTVEYLDSIFNDYNSRRMLIQDDDFSSSCKIFHKRKMCVSLNSLKPLLYPDIYLGDDKLDISGLKRSKIENRAYFNAFKNYLDESKYLFTLVKICRLMETQSLYIHPLKIRDLPIVNGNIVHKIQKLQFGLLRFRRGLESHYVSSINTGNCIFQKFHIRKLTSFFRSSVFRSKITKFNQNYHFEIDPEFSNSEKSLCNSLSSFSDLMKNHNSRDLVSDLKLLPLPEAPELSQSVVGNLDVRPGDVRDQNDFSRITSSLMNDIDSTADSVPLSEPKSVFSYSNCFEYHGSDVYLSKSNAKVSDYDYNLNLFEKIISQNDYEVNGKYLIKDYKCFKVRVCSGLHGSKISEMPPIKVIDLDKFLGDGHEYNMVYDDHTLMRLSNKTKLYYVSRMYFGNCLFQAQMYPSSTSFEDVQNQRQLPVYKGWIISPNRKQTLEKLLEGVISSYHHSLSDSVFNLTGNLIDLTLPVQNMLTVKSLISLDLKQID</sequence>
<accession>A0AAV7IHR0</accession>
<evidence type="ECO:0000313" key="2">
    <source>
        <dbReference type="Proteomes" id="UP000826195"/>
    </source>
</evidence>
<protein>
    <submittedName>
        <fullName evidence="1">Uncharacterized protein</fullName>
    </submittedName>
</protein>
<name>A0AAV7IHR0_COTGL</name>
<reference evidence="1 2" key="1">
    <citation type="journal article" date="2021" name="J. Hered.">
        <title>A chromosome-level genome assembly of the parasitoid wasp, Cotesia glomerata (Hymenoptera: Braconidae).</title>
        <authorList>
            <person name="Pinto B.J."/>
            <person name="Weis J.J."/>
            <person name="Gamble T."/>
            <person name="Ode P.J."/>
            <person name="Paul R."/>
            <person name="Zaspel J.M."/>
        </authorList>
    </citation>
    <scope>NUCLEOTIDE SEQUENCE [LARGE SCALE GENOMIC DNA]</scope>
    <source>
        <strain evidence="1">CgM1</strain>
    </source>
</reference>
<proteinExistence type="predicted"/>
<organism evidence="1 2">
    <name type="scientific">Cotesia glomerata</name>
    <name type="common">Lepidopteran parasitic wasp</name>
    <name type="synonym">Apanteles glomeratus</name>
    <dbReference type="NCBI Taxonomy" id="32391"/>
    <lineage>
        <taxon>Eukaryota</taxon>
        <taxon>Metazoa</taxon>
        <taxon>Ecdysozoa</taxon>
        <taxon>Arthropoda</taxon>
        <taxon>Hexapoda</taxon>
        <taxon>Insecta</taxon>
        <taxon>Pterygota</taxon>
        <taxon>Neoptera</taxon>
        <taxon>Endopterygota</taxon>
        <taxon>Hymenoptera</taxon>
        <taxon>Apocrita</taxon>
        <taxon>Ichneumonoidea</taxon>
        <taxon>Braconidae</taxon>
        <taxon>Microgastrinae</taxon>
        <taxon>Cotesia</taxon>
    </lineage>
</organism>
<evidence type="ECO:0000313" key="1">
    <source>
        <dbReference type="EMBL" id="KAH0552784.1"/>
    </source>
</evidence>
<dbReference type="EMBL" id="JAHXZJ010001492">
    <property type="protein sequence ID" value="KAH0552784.1"/>
    <property type="molecule type" value="Genomic_DNA"/>
</dbReference>
<dbReference type="AlphaFoldDB" id="A0AAV7IHR0"/>
<gene>
    <name evidence="1" type="ORF">KQX54_015205</name>
</gene>
<dbReference type="Proteomes" id="UP000826195">
    <property type="component" value="Unassembled WGS sequence"/>
</dbReference>